<keyword evidence="1" id="KW-0472">Membrane</keyword>
<protein>
    <submittedName>
        <fullName evidence="2">Branched-chain amino acid transporter</fullName>
    </submittedName>
</protein>
<reference evidence="2" key="1">
    <citation type="journal article" date="2023" name="Int. J. Syst. Evol. Microbiol.">
        <title>Collibacillus ludicampi gen. nov., sp. nov., a new soil bacterium of the family Alicyclobacillaceae.</title>
        <authorList>
            <person name="Jojima T."/>
            <person name="Ioku Y."/>
            <person name="Fukuta Y."/>
            <person name="Shirasaka N."/>
            <person name="Matsumura Y."/>
            <person name="Mori M."/>
        </authorList>
    </citation>
    <scope>NUCLEOTIDE SEQUENCE</scope>
    <source>
        <strain evidence="2">TP075</strain>
    </source>
</reference>
<gene>
    <name evidence="2" type="ORF">DNHGIG_36720</name>
</gene>
<dbReference type="EMBL" id="BOQE01000001">
    <property type="protein sequence ID" value="GIM48123.1"/>
    <property type="molecule type" value="Genomic_DNA"/>
</dbReference>
<sequence length="101" mass="11007">MKHLWLLVIGMGLVTYLPRMLPMVLLQHVRFPPFLNRFFQLIPFAALGALIFPGILSSTGSIASSIAGGVLSVVLAFFRANVMAVVLVGIMGAFFWKMVIG</sequence>
<organism evidence="2 3">
    <name type="scientific">Collibacillus ludicampi</name>
    <dbReference type="NCBI Taxonomy" id="2771369"/>
    <lineage>
        <taxon>Bacteria</taxon>
        <taxon>Bacillati</taxon>
        <taxon>Bacillota</taxon>
        <taxon>Bacilli</taxon>
        <taxon>Bacillales</taxon>
        <taxon>Alicyclobacillaceae</taxon>
        <taxon>Collibacillus</taxon>
    </lineage>
</organism>
<evidence type="ECO:0000313" key="3">
    <source>
        <dbReference type="Proteomes" id="UP001057291"/>
    </source>
</evidence>
<proteinExistence type="predicted"/>
<dbReference type="RefSeq" id="WP_282201032.1">
    <property type="nucleotide sequence ID" value="NZ_BOQE01000001.1"/>
</dbReference>
<keyword evidence="1" id="KW-0812">Transmembrane</keyword>
<dbReference type="AlphaFoldDB" id="A0AAV4LK10"/>
<feature type="transmembrane region" description="Helical" evidence="1">
    <location>
        <begin position="38"/>
        <end position="56"/>
    </location>
</feature>
<dbReference type="Pfam" id="PF05437">
    <property type="entry name" value="AzlD"/>
    <property type="match status" value="1"/>
</dbReference>
<dbReference type="Proteomes" id="UP001057291">
    <property type="component" value="Unassembled WGS sequence"/>
</dbReference>
<evidence type="ECO:0000313" key="2">
    <source>
        <dbReference type="EMBL" id="GIM48123.1"/>
    </source>
</evidence>
<keyword evidence="3" id="KW-1185">Reference proteome</keyword>
<feature type="transmembrane region" description="Helical" evidence="1">
    <location>
        <begin position="6"/>
        <end position="26"/>
    </location>
</feature>
<name>A0AAV4LK10_9BACL</name>
<dbReference type="InterPro" id="IPR008407">
    <property type="entry name" value="Brnchd-chn_aa_trnsp_AzlD"/>
</dbReference>
<evidence type="ECO:0000256" key="1">
    <source>
        <dbReference type="SAM" id="Phobius"/>
    </source>
</evidence>
<feature type="transmembrane region" description="Helical" evidence="1">
    <location>
        <begin position="76"/>
        <end position="96"/>
    </location>
</feature>
<accession>A0AAV4LK10</accession>
<keyword evidence="1" id="KW-1133">Transmembrane helix</keyword>
<comment type="caution">
    <text evidence="2">The sequence shown here is derived from an EMBL/GenBank/DDBJ whole genome shotgun (WGS) entry which is preliminary data.</text>
</comment>